<dbReference type="GO" id="GO:0032299">
    <property type="term" value="C:ribonuclease H2 complex"/>
    <property type="evidence" value="ECO:0007669"/>
    <property type="project" value="TreeGrafter"/>
</dbReference>
<dbReference type="OrthoDB" id="9803420at2"/>
<dbReference type="SUPFAM" id="SSF53098">
    <property type="entry name" value="Ribonuclease H-like"/>
    <property type="match status" value="1"/>
</dbReference>
<feature type="domain" description="RNase H type-2" evidence="17">
    <location>
        <begin position="73"/>
        <end position="262"/>
    </location>
</feature>
<dbReference type="PANTHER" id="PTHR10954">
    <property type="entry name" value="RIBONUCLEASE H2 SUBUNIT A"/>
    <property type="match status" value="1"/>
</dbReference>
<dbReference type="AlphaFoldDB" id="A0A1B7LB28"/>
<keyword evidence="10 14" id="KW-0479">Metal-binding</keyword>
<evidence type="ECO:0000256" key="11">
    <source>
        <dbReference type="ARBA" id="ARBA00022759"/>
    </source>
</evidence>
<comment type="cofactor">
    <cofactor evidence="2">
        <name>Mg(2+)</name>
        <dbReference type="ChEBI" id="CHEBI:18420"/>
    </cofactor>
</comment>
<comment type="catalytic activity">
    <reaction evidence="1 14 15 16">
        <text>Endonucleolytic cleavage to 5'-phosphomonoester.</text>
        <dbReference type="EC" id="3.1.26.4"/>
    </reaction>
</comment>
<dbReference type="GO" id="GO:0005737">
    <property type="term" value="C:cytoplasm"/>
    <property type="evidence" value="ECO:0007669"/>
    <property type="project" value="UniProtKB-SubCell"/>
</dbReference>
<dbReference type="InterPro" id="IPR036397">
    <property type="entry name" value="RNaseH_sf"/>
</dbReference>
<keyword evidence="8 14" id="KW-0963">Cytoplasm</keyword>
<evidence type="ECO:0000256" key="5">
    <source>
        <dbReference type="ARBA" id="ARBA00007383"/>
    </source>
</evidence>
<evidence type="ECO:0000256" key="2">
    <source>
        <dbReference type="ARBA" id="ARBA00001946"/>
    </source>
</evidence>
<reference evidence="18 19" key="1">
    <citation type="submission" date="2016-04" db="EMBL/GenBank/DDBJ databases">
        <authorList>
            <person name="Evans L.H."/>
            <person name="Alamgir A."/>
            <person name="Owens N."/>
            <person name="Weber N.D."/>
            <person name="Virtaneva K."/>
            <person name="Barbian K."/>
            <person name="Babar A."/>
            <person name="Rosenke K."/>
        </authorList>
    </citation>
    <scope>NUCLEOTIDE SEQUENCE [LARGE SCALE GENOMIC DNA]</scope>
    <source>
        <strain evidence="18 19">LMa1</strain>
    </source>
</reference>
<dbReference type="Pfam" id="PF01351">
    <property type="entry name" value="RNase_HII"/>
    <property type="match status" value="1"/>
</dbReference>
<dbReference type="InterPro" id="IPR024567">
    <property type="entry name" value="RNase_HII/HIII_dom"/>
</dbReference>
<dbReference type="InterPro" id="IPR022898">
    <property type="entry name" value="RNase_HII"/>
</dbReference>
<sequence>MDLSALTVSEIKHLADQRVADGRLAGALLADARVAVRQIGGRLCRRLNEQQRENERLTGLWCHEKELYAQGFVLPAGVDEAGRGPLAGPVVAAAVILPAGVSLPGLNDSKKLSAGKREALAWQIKKMSLAWSVGLATVAEIERINIHRASLLAMWRAVNGLAPSPQFLLVDGRHAIDIDLPQRPLVGGDGLSASIAAASILAKMTRDHLMQALDRLYPPYGFAVHKGYPTPEHLQALDRFGPCALHRAGFKPVRAWLEAHGQDD</sequence>
<dbReference type="HAMAP" id="MF_00052_B">
    <property type="entry name" value="RNase_HII_B"/>
    <property type="match status" value="1"/>
</dbReference>
<evidence type="ECO:0000259" key="17">
    <source>
        <dbReference type="PROSITE" id="PS51975"/>
    </source>
</evidence>
<keyword evidence="13 14" id="KW-0464">Manganese</keyword>
<dbReference type="GO" id="GO:0043137">
    <property type="term" value="P:DNA replication, removal of RNA primer"/>
    <property type="evidence" value="ECO:0007669"/>
    <property type="project" value="TreeGrafter"/>
</dbReference>
<gene>
    <name evidence="14" type="primary">rnhB</name>
    <name evidence="18" type="ORF">A6M21_15530</name>
</gene>
<organism evidence="18 19">
    <name type="scientific">Desulfotomaculum copahuensis</name>
    <dbReference type="NCBI Taxonomy" id="1838280"/>
    <lineage>
        <taxon>Bacteria</taxon>
        <taxon>Bacillati</taxon>
        <taxon>Bacillota</taxon>
        <taxon>Clostridia</taxon>
        <taxon>Eubacteriales</taxon>
        <taxon>Desulfotomaculaceae</taxon>
        <taxon>Desulfotomaculum</taxon>
    </lineage>
</organism>
<proteinExistence type="inferred from homology"/>
<keyword evidence="19" id="KW-1185">Reference proteome</keyword>
<dbReference type="GO" id="GO:0004523">
    <property type="term" value="F:RNA-DNA hybrid ribonuclease activity"/>
    <property type="evidence" value="ECO:0007669"/>
    <property type="project" value="UniProtKB-UniRule"/>
</dbReference>
<name>A0A1B7LB28_9FIRM</name>
<comment type="function">
    <text evidence="3 14 16">Endonuclease that specifically degrades the RNA of RNA-DNA hybrids.</text>
</comment>
<comment type="subcellular location">
    <subcellularLocation>
        <location evidence="4 14">Cytoplasm</location>
    </subcellularLocation>
</comment>
<evidence type="ECO:0000256" key="7">
    <source>
        <dbReference type="ARBA" id="ARBA00019179"/>
    </source>
</evidence>
<evidence type="ECO:0000256" key="10">
    <source>
        <dbReference type="ARBA" id="ARBA00022723"/>
    </source>
</evidence>
<keyword evidence="9 14" id="KW-0540">Nuclease</keyword>
<comment type="similarity">
    <text evidence="5 14 16">Belongs to the RNase HII family.</text>
</comment>
<dbReference type="EC" id="3.1.26.4" evidence="6 14"/>
<keyword evidence="11 14" id="KW-0255">Endonuclease</keyword>
<dbReference type="NCBIfam" id="NF000594">
    <property type="entry name" value="PRK00015.1-1"/>
    <property type="match status" value="1"/>
</dbReference>
<evidence type="ECO:0000256" key="14">
    <source>
        <dbReference type="HAMAP-Rule" id="MF_00052"/>
    </source>
</evidence>
<dbReference type="PANTHER" id="PTHR10954:SF18">
    <property type="entry name" value="RIBONUCLEASE HII"/>
    <property type="match status" value="1"/>
</dbReference>
<evidence type="ECO:0000313" key="19">
    <source>
        <dbReference type="Proteomes" id="UP000078532"/>
    </source>
</evidence>
<dbReference type="Gene3D" id="3.30.420.10">
    <property type="entry name" value="Ribonuclease H-like superfamily/Ribonuclease H"/>
    <property type="match status" value="1"/>
</dbReference>
<dbReference type="FunFam" id="3.30.420.10:FF:000006">
    <property type="entry name" value="Ribonuclease HII"/>
    <property type="match status" value="1"/>
</dbReference>
<protein>
    <recommendedName>
        <fullName evidence="7 14">Ribonuclease HII</fullName>
        <shortName evidence="14">RNase HII</shortName>
        <ecNumber evidence="6 14">3.1.26.4</ecNumber>
    </recommendedName>
</protein>
<comment type="cofactor">
    <cofactor evidence="14 15">
        <name>Mn(2+)</name>
        <dbReference type="ChEBI" id="CHEBI:29035"/>
    </cofactor>
    <cofactor evidence="14 15">
        <name>Mg(2+)</name>
        <dbReference type="ChEBI" id="CHEBI:18420"/>
    </cofactor>
    <text evidence="14 15">Manganese or magnesium. Binds 1 divalent metal ion per monomer in the absence of substrate. May bind a second metal ion after substrate binding.</text>
</comment>
<comment type="caution">
    <text evidence="18">The sequence shown here is derived from an EMBL/GenBank/DDBJ whole genome shotgun (WGS) entry which is preliminary data.</text>
</comment>
<evidence type="ECO:0000313" key="18">
    <source>
        <dbReference type="EMBL" id="OAT79510.1"/>
    </source>
</evidence>
<evidence type="ECO:0000256" key="16">
    <source>
        <dbReference type="RuleBase" id="RU003515"/>
    </source>
</evidence>
<dbReference type="CDD" id="cd07182">
    <property type="entry name" value="RNase_HII_bacteria_HII_like"/>
    <property type="match status" value="1"/>
</dbReference>
<evidence type="ECO:0000256" key="4">
    <source>
        <dbReference type="ARBA" id="ARBA00004496"/>
    </source>
</evidence>
<evidence type="ECO:0000256" key="9">
    <source>
        <dbReference type="ARBA" id="ARBA00022722"/>
    </source>
</evidence>
<dbReference type="InterPro" id="IPR012337">
    <property type="entry name" value="RNaseH-like_sf"/>
</dbReference>
<keyword evidence="12 14" id="KW-0378">Hydrolase</keyword>
<feature type="binding site" evidence="14 15">
    <location>
        <position position="171"/>
    </location>
    <ligand>
        <name>a divalent metal cation</name>
        <dbReference type="ChEBI" id="CHEBI:60240"/>
    </ligand>
</feature>
<dbReference type="GO" id="GO:0006298">
    <property type="term" value="P:mismatch repair"/>
    <property type="evidence" value="ECO:0007669"/>
    <property type="project" value="TreeGrafter"/>
</dbReference>
<accession>A0A1B7LB28</accession>
<feature type="binding site" evidence="14 15">
    <location>
        <position position="79"/>
    </location>
    <ligand>
        <name>a divalent metal cation</name>
        <dbReference type="ChEBI" id="CHEBI:60240"/>
    </ligand>
</feature>
<dbReference type="PROSITE" id="PS51975">
    <property type="entry name" value="RNASE_H_2"/>
    <property type="match status" value="1"/>
</dbReference>
<dbReference type="Proteomes" id="UP000078532">
    <property type="component" value="Unassembled WGS sequence"/>
</dbReference>
<dbReference type="GO" id="GO:0003723">
    <property type="term" value="F:RNA binding"/>
    <property type="evidence" value="ECO:0007669"/>
    <property type="project" value="UniProtKB-UniRule"/>
</dbReference>
<dbReference type="STRING" id="1838280.A6M21_15530"/>
<dbReference type="GO" id="GO:0030145">
    <property type="term" value="F:manganese ion binding"/>
    <property type="evidence" value="ECO:0007669"/>
    <property type="project" value="UniProtKB-UniRule"/>
</dbReference>
<dbReference type="RefSeq" id="WP_066671167.1">
    <property type="nucleotide sequence ID" value="NZ_LYVF01000193.1"/>
</dbReference>
<dbReference type="EMBL" id="LYVF01000193">
    <property type="protein sequence ID" value="OAT79510.1"/>
    <property type="molecule type" value="Genomic_DNA"/>
</dbReference>
<evidence type="ECO:0000256" key="3">
    <source>
        <dbReference type="ARBA" id="ARBA00004065"/>
    </source>
</evidence>
<evidence type="ECO:0000256" key="12">
    <source>
        <dbReference type="ARBA" id="ARBA00022801"/>
    </source>
</evidence>
<evidence type="ECO:0000256" key="15">
    <source>
        <dbReference type="PROSITE-ProRule" id="PRU01319"/>
    </source>
</evidence>
<dbReference type="InterPro" id="IPR001352">
    <property type="entry name" value="RNase_HII/HIII"/>
</dbReference>
<evidence type="ECO:0000256" key="13">
    <source>
        <dbReference type="ARBA" id="ARBA00023211"/>
    </source>
</evidence>
<evidence type="ECO:0000256" key="6">
    <source>
        <dbReference type="ARBA" id="ARBA00012180"/>
    </source>
</evidence>
<dbReference type="NCBIfam" id="NF000595">
    <property type="entry name" value="PRK00015.1-3"/>
    <property type="match status" value="1"/>
</dbReference>
<evidence type="ECO:0000256" key="8">
    <source>
        <dbReference type="ARBA" id="ARBA00022490"/>
    </source>
</evidence>
<feature type="binding site" evidence="14 15">
    <location>
        <position position="80"/>
    </location>
    <ligand>
        <name>a divalent metal cation</name>
        <dbReference type="ChEBI" id="CHEBI:60240"/>
    </ligand>
</feature>
<evidence type="ECO:0000256" key="1">
    <source>
        <dbReference type="ARBA" id="ARBA00000077"/>
    </source>
</evidence>